<organism evidence="4">
    <name type="scientific">Micromonas pusilla (strain CCMP1545)</name>
    <name type="common">Picoplanktonic green alga</name>
    <dbReference type="NCBI Taxonomy" id="564608"/>
    <lineage>
        <taxon>Eukaryota</taxon>
        <taxon>Viridiplantae</taxon>
        <taxon>Chlorophyta</taxon>
        <taxon>Mamiellophyceae</taxon>
        <taxon>Mamiellales</taxon>
        <taxon>Mamiellaceae</taxon>
        <taxon>Micromonas</taxon>
    </lineage>
</organism>
<dbReference type="AlphaFoldDB" id="C1MJY6"/>
<dbReference type="GeneID" id="9681654"/>
<reference evidence="3 4" key="1">
    <citation type="journal article" date="2009" name="Science">
        <title>Green evolution and dynamic adaptations revealed by genomes of the marine picoeukaryotes Micromonas.</title>
        <authorList>
            <person name="Worden A.Z."/>
            <person name="Lee J.H."/>
            <person name="Mock T."/>
            <person name="Rouze P."/>
            <person name="Simmons M.P."/>
            <person name="Aerts A.L."/>
            <person name="Allen A.E."/>
            <person name="Cuvelier M.L."/>
            <person name="Derelle E."/>
            <person name="Everett M.V."/>
            <person name="Foulon E."/>
            <person name="Grimwood J."/>
            <person name="Gundlach H."/>
            <person name="Henrissat B."/>
            <person name="Napoli C."/>
            <person name="McDonald S.M."/>
            <person name="Parker M.S."/>
            <person name="Rombauts S."/>
            <person name="Salamov A."/>
            <person name="Von Dassow P."/>
            <person name="Badger J.H."/>
            <person name="Coutinho P.M."/>
            <person name="Demir E."/>
            <person name="Dubchak I."/>
            <person name="Gentemann C."/>
            <person name="Eikrem W."/>
            <person name="Gready J.E."/>
            <person name="John U."/>
            <person name="Lanier W."/>
            <person name="Lindquist E.A."/>
            <person name="Lucas S."/>
            <person name="Mayer K.F."/>
            <person name="Moreau H."/>
            <person name="Not F."/>
            <person name="Otillar R."/>
            <person name="Panaud O."/>
            <person name="Pangilinan J."/>
            <person name="Paulsen I."/>
            <person name="Piegu B."/>
            <person name="Poliakov A."/>
            <person name="Robbens S."/>
            <person name="Schmutz J."/>
            <person name="Toulza E."/>
            <person name="Wyss T."/>
            <person name="Zelensky A."/>
            <person name="Zhou K."/>
            <person name="Armbrust E.V."/>
            <person name="Bhattacharya D."/>
            <person name="Goodenough U.W."/>
            <person name="Van de Peer Y."/>
            <person name="Grigoriev I.V."/>
        </authorList>
    </citation>
    <scope>NUCLEOTIDE SEQUENCE [LARGE SCALE GENOMIC DNA]</scope>
    <source>
        <strain evidence="3 4">CCMP1545</strain>
    </source>
</reference>
<keyword evidence="4" id="KW-1185">Reference proteome</keyword>
<name>C1MJY6_MICPC</name>
<dbReference type="eggNOG" id="ENOG502QQX4">
    <property type="taxonomic scope" value="Eukaryota"/>
</dbReference>
<feature type="compositionally biased region" description="Polar residues" evidence="1">
    <location>
        <begin position="201"/>
        <end position="212"/>
    </location>
</feature>
<feature type="chain" id="PRO_5002911999" evidence="2">
    <location>
        <begin position="22"/>
        <end position="220"/>
    </location>
</feature>
<gene>
    <name evidence="3" type="ORF">MICPUCDRAFT_55150</name>
</gene>
<dbReference type="EMBL" id="GG663736">
    <property type="protein sequence ID" value="EEH59276.1"/>
    <property type="molecule type" value="Genomic_DNA"/>
</dbReference>
<sequence>MRRPALRPGPLLAIVLTLASAATPRASAASACSVAASGRPTAKGFACEVALDPSATLHWTVGPAPATDGVAAVAADDVSFAVVADAASGVVGLSFQSGPVMVPARAVMSTVDAAGANADVAAYALNGYNAAGVAADATFALSSAAVAVEAGVTTLAFVAAKSTVGLERFRGASTLRRVTGPHTTAFARRAPFLEDSRRRLSASTPRFQSLRASTPPRGSD</sequence>
<evidence type="ECO:0000313" key="4">
    <source>
        <dbReference type="Proteomes" id="UP000001876"/>
    </source>
</evidence>
<evidence type="ECO:0000256" key="1">
    <source>
        <dbReference type="SAM" id="MobiDB-lite"/>
    </source>
</evidence>
<keyword evidence="2" id="KW-0732">Signal</keyword>
<proteinExistence type="predicted"/>
<accession>C1MJY6</accession>
<feature type="region of interest" description="Disordered" evidence="1">
    <location>
        <begin position="197"/>
        <end position="220"/>
    </location>
</feature>
<evidence type="ECO:0000313" key="3">
    <source>
        <dbReference type="EMBL" id="EEH59276.1"/>
    </source>
</evidence>
<dbReference type="RefSeq" id="XP_003055900.1">
    <property type="nucleotide sequence ID" value="XM_003055854.1"/>
</dbReference>
<feature type="signal peptide" evidence="2">
    <location>
        <begin position="1"/>
        <end position="21"/>
    </location>
</feature>
<protein>
    <submittedName>
        <fullName evidence="3">Predicted protein</fullName>
    </submittedName>
</protein>
<evidence type="ECO:0000256" key="2">
    <source>
        <dbReference type="SAM" id="SignalP"/>
    </source>
</evidence>
<dbReference type="KEGG" id="mpp:MICPUCDRAFT_55150"/>
<dbReference type="Proteomes" id="UP000001876">
    <property type="component" value="Unassembled WGS sequence"/>
</dbReference>